<organism evidence="1 2">
    <name type="scientific">Pisolithus microcarpus 441</name>
    <dbReference type="NCBI Taxonomy" id="765257"/>
    <lineage>
        <taxon>Eukaryota</taxon>
        <taxon>Fungi</taxon>
        <taxon>Dikarya</taxon>
        <taxon>Basidiomycota</taxon>
        <taxon>Agaricomycotina</taxon>
        <taxon>Agaricomycetes</taxon>
        <taxon>Agaricomycetidae</taxon>
        <taxon>Boletales</taxon>
        <taxon>Sclerodermatineae</taxon>
        <taxon>Pisolithaceae</taxon>
        <taxon>Pisolithus</taxon>
    </lineage>
</organism>
<protein>
    <submittedName>
        <fullName evidence="1">Uncharacterized protein</fullName>
    </submittedName>
</protein>
<keyword evidence="2" id="KW-1185">Reference proteome</keyword>
<dbReference type="HOGENOM" id="CLU_2764846_0_0_1"/>
<reference evidence="2" key="2">
    <citation type="submission" date="2015-01" db="EMBL/GenBank/DDBJ databases">
        <title>Evolutionary Origins and Diversification of the Mycorrhizal Mutualists.</title>
        <authorList>
            <consortium name="DOE Joint Genome Institute"/>
            <consortium name="Mycorrhizal Genomics Consortium"/>
            <person name="Kohler A."/>
            <person name="Kuo A."/>
            <person name="Nagy L.G."/>
            <person name="Floudas D."/>
            <person name="Copeland A."/>
            <person name="Barry K.W."/>
            <person name="Cichocki N."/>
            <person name="Veneault-Fourrey C."/>
            <person name="LaButti K."/>
            <person name="Lindquist E.A."/>
            <person name="Lipzen A."/>
            <person name="Lundell T."/>
            <person name="Morin E."/>
            <person name="Murat C."/>
            <person name="Riley R."/>
            <person name="Ohm R."/>
            <person name="Sun H."/>
            <person name="Tunlid A."/>
            <person name="Henrissat B."/>
            <person name="Grigoriev I.V."/>
            <person name="Hibbett D.S."/>
            <person name="Martin F."/>
        </authorList>
    </citation>
    <scope>NUCLEOTIDE SEQUENCE [LARGE SCALE GENOMIC DNA]</scope>
    <source>
        <strain evidence="2">441</strain>
    </source>
</reference>
<evidence type="ECO:0000313" key="2">
    <source>
        <dbReference type="Proteomes" id="UP000054018"/>
    </source>
</evidence>
<proteinExistence type="predicted"/>
<dbReference type="AlphaFoldDB" id="A0A0C9YXB8"/>
<dbReference type="EMBL" id="KN834072">
    <property type="protein sequence ID" value="KIK12538.1"/>
    <property type="molecule type" value="Genomic_DNA"/>
</dbReference>
<gene>
    <name evidence="1" type="ORF">PISMIDRAFT_689365</name>
</gene>
<name>A0A0C9YXB8_9AGAM</name>
<evidence type="ECO:0000313" key="1">
    <source>
        <dbReference type="EMBL" id="KIK12538.1"/>
    </source>
</evidence>
<accession>A0A0C9YXB8</accession>
<sequence>MPETEKRTEYVLFRDLIIGLWHQTMLHLTLDSPNHSTQKSHLPACYMAAILFPSMTLRIVSHKSAPLFPC</sequence>
<reference evidence="1 2" key="1">
    <citation type="submission" date="2014-04" db="EMBL/GenBank/DDBJ databases">
        <authorList>
            <consortium name="DOE Joint Genome Institute"/>
            <person name="Kuo A."/>
            <person name="Kohler A."/>
            <person name="Costa M.D."/>
            <person name="Nagy L.G."/>
            <person name="Floudas D."/>
            <person name="Copeland A."/>
            <person name="Barry K.W."/>
            <person name="Cichocki N."/>
            <person name="Veneault-Fourrey C."/>
            <person name="LaButti K."/>
            <person name="Lindquist E.A."/>
            <person name="Lipzen A."/>
            <person name="Lundell T."/>
            <person name="Morin E."/>
            <person name="Murat C."/>
            <person name="Sun H."/>
            <person name="Tunlid A."/>
            <person name="Henrissat B."/>
            <person name="Grigoriev I.V."/>
            <person name="Hibbett D.S."/>
            <person name="Martin F."/>
            <person name="Nordberg H.P."/>
            <person name="Cantor M.N."/>
            <person name="Hua S.X."/>
        </authorList>
    </citation>
    <scope>NUCLEOTIDE SEQUENCE [LARGE SCALE GENOMIC DNA]</scope>
    <source>
        <strain evidence="1 2">441</strain>
    </source>
</reference>
<feature type="non-terminal residue" evidence="1">
    <location>
        <position position="70"/>
    </location>
</feature>
<dbReference type="Proteomes" id="UP000054018">
    <property type="component" value="Unassembled WGS sequence"/>
</dbReference>